<evidence type="ECO:0000313" key="1">
    <source>
        <dbReference type="EMBL" id="EFC94228.1"/>
    </source>
</evidence>
<dbReference type="HOGENOM" id="CLU_2909382_0_0_9"/>
<protein>
    <submittedName>
        <fullName evidence="1">Uncharacterized protein</fullName>
    </submittedName>
</protein>
<feature type="non-terminal residue" evidence="1">
    <location>
        <position position="1"/>
    </location>
</feature>
<dbReference type="EMBL" id="ACIO01001269">
    <property type="protein sequence ID" value="EFC94228.1"/>
    <property type="molecule type" value="Genomic_DNA"/>
</dbReference>
<reference evidence="1 2" key="1">
    <citation type="submission" date="2010-01" db="EMBL/GenBank/DDBJ databases">
        <authorList>
            <person name="Weinstock G."/>
            <person name="Sodergren E."/>
            <person name="Clifton S."/>
            <person name="Fulton L."/>
            <person name="Fulton B."/>
            <person name="Courtney L."/>
            <person name="Fronick C."/>
            <person name="Harrison M."/>
            <person name="Strong C."/>
            <person name="Farmer C."/>
            <person name="Delahaunty K."/>
            <person name="Markovic C."/>
            <person name="Hall O."/>
            <person name="Minx P."/>
            <person name="Tomlinson C."/>
            <person name="Mitreva M."/>
            <person name="Nelson J."/>
            <person name="Hou S."/>
            <person name="Wollam A."/>
            <person name="Pepin K.H."/>
            <person name="Johnson M."/>
            <person name="Bhonagiri V."/>
            <person name="Nash W.E."/>
            <person name="Warren W."/>
            <person name="Chinwalla A."/>
            <person name="Mardis E.R."/>
            <person name="Wilson R.K."/>
        </authorList>
    </citation>
    <scope>NUCLEOTIDE SEQUENCE [LARGE SCALE GENOMIC DNA]</scope>
    <source>
        <strain evidence="1 2">DSM 13479</strain>
    </source>
</reference>
<sequence length="61" mass="6800">NDMMMITSDRINSGSGSAAFRLPVVFFGLPTFPLVPFFAVVFDVVFFFVVSGTILPPFIHW</sequence>
<gene>
    <name evidence="1" type="ORF">CLOSTHATH_07603</name>
</gene>
<comment type="caution">
    <text evidence="1">The sequence shown here is derived from an EMBL/GenBank/DDBJ whole genome shotgun (WGS) entry which is preliminary data.</text>
</comment>
<dbReference type="Proteomes" id="UP000004968">
    <property type="component" value="Unassembled WGS sequence"/>
</dbReference>
<accession>D3AVC7</accession>
<name>D3AVC7_9FIRM</name>
<evidence type="ECO:0000313" key="2">
    <source>
        <dbReference type="Proteomes" id="UP000004968"/>
    </source>
</evidence>
<proteinExistence type="predicted"/>
<dbReference type="AlphaFoldDB" id="D3AVC7"/>
<organism evidence="1 2">
    <name type="scientific">Hungatella hathewayi DSM 13479</name>
    <dbReference type="NCBI Taxonomy" id="566550"/>
    <lineage>
        <taxon>Bacteria</taxon>
        <taxon>Bacillati</taxon>
        <taxon>Bacillota</taxon>
        <taxon>Clostridia</taxon>
        <taxon>Lachnospirales</taxon>
        <taxon>Lachnospiraceae</taxon>
        <taxon>Hungatella</taxon>
    </lineage>
</organism>